<evidence type="ECO:0000313" key="1">
    <source>
        <dbReference type="EMBL" id="MBA9073499.1"/>
    </source>
</evidence>
<sequence>MEKDKKNQVVKTNQLSLEFSNKPTTKLNNQPANENSRIISLSDYKMPDKGKTDYTSLVLKLTKSF</sequence>
<accession>A0ABR6DPZ0</accession>
<dbReference type="RefSeq" id="WP_182493237.1">
    <property type="nucleotide sequence ID" value="NZ_JACJIS010000001.1"/>
</dbReference>
<dbReference type="EMBL" id="JACJIS010000001">
    <property type="protein sequence ID" value="MBA9073499.1"/>
    <property type="molecule type" value="Genomic_DNA"/>
</dbReference>
<dbReference type="Proteomes" id="UP000555003">
    <property type="component" value="Unassembled WGS sequence"/>
</dbReference>
<keyword evidence="2" id="KW-1185">Reference proteome</keyword>
<comment type="caution">
    <text evidence="1">The sequence shown here is derived from an EMBL/GenBank/DDBJ whole genome shotgun (WGS) entry which is preliminary data.</text>
</comment>
<protein>
    <submittedName>
        <fullName evidence="1">Uncharacterized protein</fullName>
    </submittedName>
</protein>
<name>A0ABR6DPZ0_9FLAO</name>
<organism evidence="1 2">
    <name type="scientific">Flavobacterium gossypii</name>
    <dbReference type="NCBI Taxonomy" id="1646119"/>
    <lineage>
        <taxon>Bacteria</taxon>
        <taxon>Pseudomonadati</taxon>
        <taxon>Bacteroidota</taxon>
        <taxon>Flavobacteriia</taxon>
        <taxon>Flavobacteriales</taxon>
        <taxon>Flavobacteriaceae</taxon>
        <taxon>Flavobacterium</taxon>
    </lineage>
</organism>
<proteinExistence type="predicted"/>
<reference evidence="1 2" key="1">
    <citation type="submission" date="2020-08" db="EMBL/GenBank/DDBJ databases">
        <title>Genomic Encyclopedia of Type Strains, Phase IV (KMG-IV): sequencing the most valuable type-strain genomes for metagenomic binning, comparative biology and taxonomic classification.</title>
        <authorList>
            <person name="Goeker M."/>
        </authorList>
    </citation>
    <scope>NUCLEOTIDE SEQUENCE [LARGE SCALE GENOMIC DNA]</scope>
    <source>
        <strain evidence="1 2">DSM 100397</strain>
    </source>
</reference>
<evidence type="ECO:0000313" key="2">
    <source>
        <dbReference type="Proteomes" id="UP000555003"/>
    </source>
</evidence>
<gene>
    <name evidence="1" type="ORF">GGR22_001625</name>
</gene>